<evidence type="ECO:0000313" key="11">
    <source>
        <dbReference type="Proteomes" id="UP000036987"/>
    </source>
</evidence>
<evidence type="ECO:0000256" key="8">
    <source>
        <dbReference type="ARBA" id="ARBA00067848"/>
    </source>
</evidence>
<evidence type="ECO:0000256" key="2">
    <source>
        <dbReference type="ARBA" id="ARBA00022553"/>
    </source>
</evidence>
<dbReference type="EMBL" id="LFYR01001125">
    <property type="protein sequence ID" value="KMZ64597.1"/>
    <property type="molecule type" value="Genomic_DNA"/>
</dbReference>
<name>A0A0K9P8P4_ZOSMR</name>
<keyword evidence="4 10" id="KW-0808">Transferase</keyword>
<dbReference type="InterPro" id="IPR051419">
    <property type="entry name" value="Lys/N-term_MeTrsfase_sf"/>
</dbReference>
<comment type="catalytic activity">
    <reaction evidence="6">
        <text>N(6),N(6)-dimethyl-L-lysyl-[protein] + S-adenosyl-L-methionine = N(6),N(6),N(6)-trimethyl-L-lysyl-[protein] + S-adenosyl-L-homocysteine + H(+)</text>
        <dbReference type="Rhea" id="RHEA:54200"/>
        <dbReference type="Rhea" id="RHEA-COMP:13826"/>
        <dbReference type="Rhea" id="RHEA-COMP:13827"/>
        <dbReference type="ChEBI" id="CHEBI:15378"/>
        <dbReference type="ChEBI" id="CHEBI:57856"/>
        <dbReference type="ChEBI" id="CHEBI:59789"/>
        <dbReference type="ChEBI" id="CHEBI:61961"/>
        <dbReference type="ChEBI" id="CHEBI:61976"/>
    </reaction>
</comment>
<dbReference type="AlphaFoldDB" id="A0A0K9P8P4"/>
<evidence type="ECO:0000256" key="6">
    <source>
        <dbReference type="ARBA" id="ARBA00052410"/>
    </source>
</evidence>
<keyword evidence="2" id="KW-0597">Phosphoprotein</keyword>
<comment type="caution">
    <text evidence="10">The sequence shown here is derived from an EMBL/GenBank/DDBJ whole genome shotgun (WGS) entry which is preliminary data.</text>
</comment>
<evidence type="ECO:0000256" key="4">
    <source>
        <dbReference type="ARBA" id="ARBA00022679"/>
    </source>
</evidence>
<dbReference type="PANTHER" id="PTHR12176:SF80">
    <property type="entry name" value="EEF1A LYSINE METHYLTRANSFERASE 4"/>
    <property type="match status" value="1"/>
</dbReference>
<dbReference type="Proteomes" id="UP000036987">
    <property type="component" value="Unassembled WGS sequence"/>
</dbReference>
<comment type="similarity">
    <text evidence="1">Belongs to the methyltransferase superfamily.</text>
</comment>
<dbReference type="SUPFAM" id="SSF53335">
    <property type="entry name" value="S-adenosyl-L-methionine-dependent methyltransferases"/>
    <property type="match status" value="1"/>
</dbReference>
<dbReference type="CDD" id="cd02440">
    <property type="entry name" value="AdoMet_MTases"/>
    <property type="match status" value="1"/>
</dbReference>
<evidence type="ECO:0000256" key="5">
    <source>
        <dbReference type="ARBA" id="ARBA00022691"/>
    </source>
</evidence>
<keyword evidence="5" id="KW-0949">S-adenosyl-L-methionine</keyword>
<dbReference type="FunFam" id="3.40.50.150:FF:000111">
    <property type="entry name" value="EEF1A lysine methyltransferase 4"/>
    <property type="match status" value="1"/>
</dbReference>
<evidence type="ECO:0000256" key="7">
    <source>
        <dbReference type="ARBA" id="ARBA00059299"/>
    </source>
</evidence>
<keyword evidence="3 10" id="KW-0489">Methyltransferase</keyword>
<reference evidence="11" key="1">
    <citation type="journal article" date="2016" name="Nature">
        <title>The genome of the seagrass Zostera marina reveals angiosperm adaptation to the sea.</title>
        <authorList>
            <person name="Olsen J.L."/>
            <person name="Rouze P."/>
            <person name="Verhelst B."/>
            <person name="Lin Y.-C."/>
            <person name="Bayer T."/>
            <person name="Collen J."/>
            <person name="Dattolo E."/>
            <person name="De Paoli E."/>
            <person name="Dittami S."/>
            <person name="Maumus F."/>
            <person name="Michel G."/>
            <person name="Kersting A."/>
            <person name="Lauritano C."/>
            <person name="Lohaus R."/>
            <person name="Toepel M."/>
            <person name="Tonon T."/>
            <person name="Vanneste K."/>
            <person name="Amirebrahimi M."/>
            <person name="Brakel J."/>
            <person name="Bostroem C."/>
            <person name="Chovatia M."/>
            <person name="Grimwood J."/>
            <person name="Jenkins J.W."/>
            <person name="Jueterbock A."/>
            <person name="Mraz A."/>
            <person name="Stam W.T."/>
            <person name="Tice H."/>
            <person name="Bornberg-Bauer E."/>
            <person name="Green P.J."/>
            <person name="Pearson G.A."/>
            <person name="Procaccini G."/>
            <person name="Duarte C.M."/>
            <person name="Schmutz J."/>
            <person name="Reusch T.B.H."/>
            <person name="Van de Peer Y."/>
        </authorList>
    </citation>
    <scope>NUCLEOTIDE SEQUENCE [LARGE SCALE GENOMIC DNA]</scope>
    <source>
        <strain evidence="11">cv. Finnish</strain>
    </source>
</reference>
<dbReference type="GO" id="GO:0008168">
    <property type="term" value="F:methyltransferase activity"/>
    <property type="evidence" value="ECO:0007669"/>
    <property type="project" value="UniProtKB-KW"/>
</dbReference>
<dbReference type="GO" id="GO:0032259">
    <property type="term" value="P:methylation"/>
    <property type="evidence" value="ECO:0007669"/>
    <property type="project" value="UniProtKB-KW"/>
</dbReference>
<feature type="domain" description="Methyltransferase" evidence="9">
    <location>
        <begin position="60"/>
        <end position="179"/>
    </location>
</feature>
<evidence type="ECO:0000259" key="9">
    <source>
        <dbReference type="Pfam" id="PF13847"/>
    </source>
</evidence>
<accession>A0A0K9P8P4</accession>
<dbReference type="InterPro" id="IPR029063">
    <property type="entry name" value="SAM-dependent_MTases_sf"/>
</dbReference>
<comment type="function">
    <text evidence="7">Protein-lysine methyltransferase that efficiently catalyzes three successive methylations on 'Lys-36' in eukaryotic translation elongation factor 1 alpha (EEF1A1 or EEF1A2).</text>
</comment>
<dbReference type="Pfam" id="PF13847">
    <property type="entry name" value="Methyltransf_31"/>
    <property type="match status" value="1"/>
</dbReference>
<evidence type="ECO:0000256" key="1">
    <source>
        <dbReference type="ARBA" id="ARBA00008361"/>
    </source>
</evidence>
<keyword evidence="11" id="KW-1185">Reference proteome</keyword>
<dbReference type="InterPro" id="IPR025714">
    <property type="entry name" value="Methyltranfer_dom"/>
</dbReference>
<proteinExistence type="inferred from homology"/>
<evidence type="ECO:0000313" key="10">
    <source>
        <dbReference type="EMBL" id="KMZ64597.1"/>
    </source>
</evidence>
<sequence>MMSNEDEEEEKNTSVTPETASAYLDPNYWNKRFALEEHYEWLKDYSHFRHIIRNQIGVTDTVLEIGCGNSRLCEGLYGDGITQITSIDLSPAAVERMEMRLLGGGFEGIKVLGADMLNLPFDKESFDVVIEKGTMDVLFVDSGDPWNPKPETVDKVMSMLENVHEVLKPNGVFISISFGQPHFRRPLFEGRRSFTWSVETNTFGDGFHYFIYTLKKGKRSPNSEQCKSEKIETPSICYLQDELEGEDYIFRMAVEELQI</sequence>
<gene>
    <name evidence="10" type="ORF">ZOSMA_35G00540</name>
</gene>
<protein>
    <recommendedName>
        <fullName evidence="8">EEF1A lysine methyltransferase 4</fullName>
    </recommendedName>
</protein>
<dbReference type="OrthoDB" id="411785at2759"/>
<dbReference type="OMA" id="HWAVMDA"/>
<dbReference type="Gene3D" id="3.40.50.150">
    <property type="entry name" value="Vaccinia Virus protein VP39"/>
    <property type="match status" value="1"/>
</dbReference>
<dbReference type="PANTHER" id="PTHR12176">
    <property type="entry name" value="SAM-DEPENDENT METHYLTRANSFERASE SUPERFAMILY PROTEIN"/>
    <property type="match status" value="1"/>
</dbReference>
<evidence type="ECO:0000256" key="3">
    <source>
        <dbReference type="ARBA" id="ARBA00022603"/>
    </source>
</evidence>
<organism evidence="10 11">
    <name type="scientific">Zostera marina</name>
    <name type="common">Eelgrass</name>
    <dbReference type="NCBI Taxonomy" id="29655"/>
    <lineage>
        <taxon>Eukaryota</taxon>
        <taxon>Viridiplantae</taxon>
        <taxon>Streptophyta</taxon>
        <taxon>Embryophyta</taxon>
        <taxon>Tracheophyta</taxon>
        <taxon>Spermatophyta</taxon>
        <taxon>Magnoliopsida</taxon>
        <taxon>Liliopsida</taxon>
        <taxon>Zosteraceae</taxon>
        <taxon>Zostera</taxon>
    </lineage>
</organism>